<protein>
    <submittedName>
        <fullName evidence="1">Uncharacterized protein</fullName>
    </submittedName>
</protein>
<evidence type="ECO:0000313" key="2">
    <source>
        <dbReference type="Proteomes" id="UP000297245"/>
    </source>
</evidence>
<organism evidence="1 2">
    <name type="scientific">Dendrothele bispora (strain CBS 962.96)</name>
    <dbReference type="NCBI Taxonomy" id="1314807"/>
    <lineage>
        <taxon>Eukaryota</taxon>
        <taxon>Fungi</taxon>
        <taxon>Dikarya</taxon>
        <taxon>Basidiomycota</taxon>
        <taxon>Agaricomycotina</taxon>
        <taxon>Agaricomycetes</taxon>
        <taxon>Agaricomycetidae</taxon>
        <taxon>Agaricales</taxon>
        <taxon>Agaricales incertae sedis</taxon>
        <taxon>Dendrothele</taxon>
    </lineage>
</organism>
<evidence type="ECO:0000313" key="1">
    <source>
        <dbReference type="EMBL" id="THU95138.1"/>
    </source>
</evidence>
<keyword evidence="2" id="KW-1185">Reference proteome</keyword>
<accession>A0A4S8M0L8</accession>
<gene>
    <name evidence="1" type="ORF">K435DRAFT_798361</name>
</gene>
<dbReference type="Proteomes" id="UP000297245">
    <property type="component" value="Unassembled WGS sequence"/>
</dbReference>
<reference evidence="1 2" key="1">
    <citation type="journal article" date="2019" name="Nat. Ecol. Evol.">
        <title>Megaphylogeny resolves global patterns of mushroom evolution.</title>
        <authorList>
            <person name="Varga T."/>
            <person name="Krizsan K."/>
            <person name="Foldi C."/>
            <person name="Dima B."/>
            <person name="Sanchez-Garcia M."/>
            <person name="Sanchez-Ramirez S."/>
            <person name="Szollosi G.J."/>
            <person name="Szarkandi J.G."/>
            <person name="Papp V."/>
            <person name="Albert L."/>
            <person name="Andreopoulos W."/>
            <person name="Angelini C."/>
            <person name="Antonin V."/>
            <person name="Barry K.W."/>
            <person name="Bougher N.L."/>
            <person name="Buchanan P."/>
            <person name="Buyck B."/>
            <person name="Bense V."/>
            <person name="Catcheside P."/>
            <person name="Chovatia M."/>
            <person name="Cooper J."/>
            <person name="Damon W."/>
            <person name="Desjardin D."/>
            <person name="Finy P."/>
            <person name="Geml J."/>
            <person name="Haridas S."/>
            <person name="Hughes K."/>
            <person name="Justo A."/>
            <person name="Karasinski D."/>
            <person name="Kautmanova I."/>
            <person name="Kiss B."/>
            <person name="Kocsube S."/>
            <person name="Kotiranta H."/>
            <person name="LaButti K.M."/>
            <person name="Lechner B.E."/>
            <person name="Liimatainen K."/>
            <person name="Lipzen A."/>
            <person name="Lukacs Z."/>
            <person name="Mihaltcheva S."/>
            <person name="Morgado L.N."/>
            <person name="Niskanen T."/>
            <person name="Noordeloos M.E."/>
            <person name="Ohm R.A."/>
            <person name="Ortiz-Santana B."/>
            <person name="Ovrebo C."/>
            <person name="Racz N."/>
            <person name="Riley R."/>
            <person name="Savchenko A."/>
            <person name="Shiryaev A."/>
            <person name="Soop K."/>
            <person name="Spirin V."/>
            <person name="Szebenyi C."/>
            <person name="Tomsovsky M."/>
            <person name="Tulloss R.E."/>
            <person name="Uehling J."/>
            <person name="Grigoriev I.V."/>
            <person name="Vagvolgyi C."/>
            <person name="Papp T."/>
            <person name="Martin F.M."/>
            <person name="Miettinen O."/>
            <person name="Hibbett D.S."/>
            <person name="Nagy L.G."/>
        </authorList>
    </citation>
    <scope>NUCLEOTIDE SEQUENCE [LARGE SCALE GENOMIC DNA]</scope>
    <source>
        <strain evidence="1 2">CBS 962.96</strain>
    </source>
</reference>
<name>A0A4S8M0L8_DENBC</name>
<sequence>MPDRNIPIAPEEMELQADDRNATLPPVLEEKKTKVAGTKLRRACNACKSEKVFVIVRGSVFHVLMNPAVSIVLRKIETGSSIRLDRLVKVGDKLEYTRTVHKLGMQVSKTVTVTVVTPSETSIQVEHSPNGQTWTIKTPRQLEREILSQQTISLTKAMLSNSRVYFTLHRPSGEISGGGGYSCLDTSFKNISAPQITLDLAHTSMKRHASALETIPGLSLKRPRHEDMGKTSTSASIIEEATGFSNSEKAKLILKLGQEDMFGRLLVTITDVGIRKELMHLKLGRS</sequence>
<dbReference type="EMBL" id="ML179207">
    <property type="protein sequence ID" value="THU95138.1"/>
    <property type="molecule type" value="Genomic_DNA"/>
</dbReference>
<proteinExistence type="predicted"/>
<dbReference type="AlphaFoldDB" id="A0A4S8M0L8"/>